<protein>
    <recommendedName>
        <fullName evidence="3">Protein MCM10 homolog</fullName>
    </recommendedName>
</protein>
<evidence type="ECO:0000256" key="10">
    <source>
        <dbReference type="ARBA" id="ARBA00023125"/>
    </source>
</evidence>
<dbReference type="SMART" id="SM01280">
    <property type="entry name" value="Mcm10"/>
    <property type="match status" value="1"/>
</dbReference>
<evidence type="ECO:0000256" key="4">
    <source>
        <dbReference type="ARBA" id="ARBA00022705"/>
    </source>
</evidence>
<dbReference type="Proteomes" id="UP000694546">
    <property type="component" value="Chromosome 19"/>
</dbReference>
<feature type="compositionally biased region" description="Basic and acidic residues" evidence="12">
    <location>
        <begin position="236"/>
        <end position="245"/>
    </location>
</feature>
<feature type="compositionally biased region" description="Low complexity" evidence="12">
    <location>
        <begin position="209"/>
        <end position="223"/>
    </location>
</feature>
<evidence type="ECO:0000256" key="7">
    <source>
        <dbReference type="ARBA" id="ARBA00022771"/>
    </source>
</evidence>
<feature type="compositionally biased region" description="Basic and acidic residues" evidence="12">
    <location>
        <begin position="818"/>
        <end position="829"/>
    </location>
</feature>
<name>A0A8C4Z961_GADMO</name>
<feature type="domain" description="Replication factor Mcm10 C-terminal" evidence="13">
    <location>
        <begin position="589"/>
        <end position="1002"/>
    </location>
</feature>
<dbReference type="Ensembl" id="ENSGMOT00000010154.2">
    <property type="protein sequence ID" value="ENSGMOP00000009888.2"/>
    <property type="gene ID" value="ENSGMOG00000009246.2"/>
</dbReference>
<gene>
    <name evidence="14" type="primary">MCM10</name>
    <name evidence="14" type="synonym">mcm10</name>
</gene>
<evidence type="ECO:0000256" key="2">
    <source>
        <dbReference type="ARBA" id="ARBA00009679"/>
    </source>
</evidence>
<dbReference type="InterPro" id="IPR056791">
    <property type="entry name" value="Znf_Mcm10_C"/>
</dbReference>
<evidence type="ECO:0000256" key="11">
    <source>
        <dbReference type="ARBA" id="ARBA00023242"/>
    </source>
</evidence>
<feature type="region of interest" description="Disordered" evidence="12">
    <location>
        <begin position="646"/>
        <end position="761"/>
    </location>
</feature>
<dbReference type="InterPro" id="IPR015408">
    <property type="entry name" value="Znf_Mcm10/DnaG"/>
</dbReference>
<evidence type="ECO:0000256" key="5">
    <source>
        <dbReference type="ARBA" id="ARBA00022723"/>
    </source>
</evidence>
<dbReference type="InterPro" id="IPR012340">
    <property type="entry name" value="NA-bd_OB-fold"/>
</dbReference>
<dbReference type="Pfam" id="PF22379">
    <property type="entry name" value="OB_MCM10"/>
    <property type="match status" value="1"/>
</dbReference>
<dbReference type="GO" id="GO:0006270">
    <property type="term" value="P:DNA replication initiation"/>
    <property type="evidence" value="ECO:0007669"/>
    <property type="project" value="InterPro"/>
</dbReference>
<dbReference type="Gene3D" id="1.20.5.420">
    <property type="entry name" value="Immunoglobulin FC, subunit C"/>
    <property type="match status" value="1"/>
</dbReference>
<feature type="region of interest" description="Disordered" evidence="12">
    <location>
        <begin position="802"/>
        <end position="852"/>
    </location>
</feature>
<dbReference type="AlphaFoldDB" id="A0A8C4Z961"/>
<keyword evidence="9" id="KW-0175">Coiled coil</keyword>
<evidence type="ECO:0000256" key="6">
    <source>
        <dbReference type="ARBA" id="ARBA00022763"/>
    </source>
</evidence>
<reference evidence="14" key="1">
    <citation type="submission" date="2025-08" db="UniProtKB">
        <authorList>
            <consortium name="Ensembl"/>
        </authorList>
    </citation>
    <scope>IDENTIFICATION</scope>
</reference>
<keyword evidence="10" id="KW-0238">DNA-binding</keyword>
<evidence type="ECO:0000256" key="12">
    <source>
        <dbReference type="SAM" id="MobiDB-lite"/>
    </source>
</evidence>
<dbReference type="GO" id="GO:0043596">
    <property type="term" value="C:nuclear replication fork"/>
    <property type="evidence" value="ECO:0007669"/>
    <property type="project" value="TreeGrafter"/>
</dbReference>
<dbReference type="InterPro" id="IPR015411">
    <property type="entry name" value="Rep_factor_Mcm10_C"/>
</dbReference>
<accession>A0A8C4Z961</accession>
<feature type="compositionally biased region" description="Acidic residues" evidence="12">
    <location>
        <begin position="52"/>
        <end position="71"/>
    </location>
</feature>
<dbReference type="InterPro" id="IPR055065">
    <property type="entry name" value="OB_MCM10"/>
</dbReference>
<dbReference type="GO" id="GO:0003697">
    <property type="term" value="F:single-stranded DNA binding"/>
    <property type="evidence" value="ECO:0007669"/>
    <property type="project" value="InterPro"/>
</dbReference>
<dbReference type="GO" id="GO:0003688">
    <property type="term" value="F:DNA replication origin binding"/>
    <property type="evidence" value="ECO:0007669"/>
    <property type="project" value="TreeGrafter"/>
</dbReference>
<keyword evidence="4" id="KW-0235">DNA replication</keyword>
<feature type="compositionally biased region" description="Basic and acidic residues" evidence="12">
    <location>
        <begin position="112"/>
        <end position="132"/>
    </location>
</feature>
<comment type="similarity">
    <text evidence="2">Belongs to the MCM10 family.</text>
</comment>
<evidence type="ECO:0000256" key="3">
    <source>
        <dbReference type="ARBA" id="ARBA00017770"/>
    </source>
</evidence>
<feature type="compositionally biased region" description="Acidic residues" evidence="12">
    <location>
        <begin position="88"/>
        <end position="111"/>
    </location>
</feature>
<proteinExistence type="inferred from homology"/>
<dbReference type="GO" id="GO:0006974">
    <property type="term" value="P:DNA damage response"/>
    <property type="evidence" value="ECO:0007669"/>
    <property type="project" value="UniProtKB-KW"/>
</dbReference>
<keyword evidence="6" id="KW-0227">DNA damage</keyword>
<keyword evidence="5" id="KW-0479">Metal-binding</keyword>
<dbReference type="InterPro" id="IPR040184">
    <property type="entry name" value="Mcm10"/>
</dbReference>
<keyword evidence="15" id="KW-1185">Reference proteome</keyword>
<keyword evidence="11" id="KW-0539">Nucleus</keyword>
<dbReference type="PANTHER" id="PTHR13454:SF11">
    <property type="entry name" value="PROTEIN MCM10 HOMOLOG"/>
    <property type="match status" value="1"/>
</dbReference>
<dbReference type="GO" id="GO:0008270">
    <property type="term" value="F:zinc ion binding"/>
    <property type="evidence" value="ECO:0007669"/>
    <property type="project" value="UniProtKB-KW"/>
</dbReference>
<dbReference type="FunFam" id="2.40.50.140:FF:000167">
    <property type="entry name" value="Minichromosome maintenance 10 replication initiation factor"/>
    <property type="match status" value="1"/>
</dbReference>
<keyword evidence="8" id="KW-0862">Zinc</keyword>
<comment type="subcellular location">
    <subcellularLocation>
        <location evidence="1">Nucleus</location>
    </subcellularLocation>
</comment>
<organism evidence="14 15">
    <name type="scientific">Gadus morhua</name>
    <name type="common">Atlantic cod</name>
    <dbReference type="NCBI Taxonomy" id="8049"/>
    <lineage>
        <taxon>Eukaryota</taxon>
        <taxon>Metazoa</taxon>
        <taxon>Chordata</taxon>
        <taxon>Craniata</taxon>
        <taxon>Vertebrata</taxon>
        <taxon>Euteleostomi</taxon>
        <taxon>Actinopterygii</taxon>
        <taxon>Neopterygii</taxon>
        <taxon>Teleostei</taxon>
        <taxon>Neoteleostei</taxon>
        <taxon>Acanthomorphata</taxon>
        <taxon>Zeiogadaria</taxon>
        <taxon>Gadariae</taxon>
        <taxon>Gadiformes</taxon>
        <taxon>Gadoidei</taxon>
        <taxon>Gadidae</taxon>
        <taxon>Gadus</taxon>
    </lineage>
</organism>
<keyword evidence="7" id="KW-0863">Zinc-finger</keyword>
<dbReference type="Pfam" id="PF09329">
    <property type="entry name" value="zf-primase"/>
    <property type="match status" value="1"/>
</dbReference>
<dbReference type="Pfam" id="PF24863">
    <property type="entry name" value="zf-CCCH_Mcm10"/>
    <property type="match status" value="2"/>
</dbReference>
<evidence type="ECO:0000256" key="1">
    <source>
        <dbReference type="ARBA" id="ARBA00004123"/>
    </source>
</evidence>
<dbReference type="Gene3D" id="2.40.50.140">
    <property type="entry name" value="Nucleic acid-binding proteins"/>
    <property type="match status" value="1"/>
</dbReference>
<feature type="region of interest" description="Disordered" evidence="12">
    <location>
        <begin position="40"/>
        <end position="313"/>
    </location>
</feature>
<evidence type="ECO:0000259" key="13">
    <source>
        <dbReference type="SMART" id="SM01280"/>
    </source>
</evidence>
<sequence>MYMSLFSTQIIYNPHKVLRLKMEREDDLDLLTSLLDENEDVEDPHVQKSSVDDFDDLFDNDDDDVEYEDGIAAEKAGGKDDVVTDLFGDVDDIEDEDTEGEQQAADAEDDDSLNKSKEDLQEELRRMQEKMQKLQQQLSASQKPPPASAATPGRGARTVASVKKKSLSLGGTPAKGSATQTPSKGRTPAKGSATQTHSKGRTPAKGSVTQTTTKTPSSTQKTKLPAAKSSPPDLVRGGDPKRVESSDFSDQLVNADMFKRKPRTAHLTKPSTSPEDRGPLVEIKIGSTFQPVEPRPQPSNSQPRPAPLPDPKDVAVEKYSGLRLRNPLVSSCEMDRKMAERRLIRLSQLPQRIVQEKLEDSDWVTFAVLINKATRQAKGSGNTFSTWTLSDLHDLEVCVTLMLFGNEHKEHWKTEVGSVIGVLNPNLMKQRDGYDGISLSVDNPQKVLLMGTAQDYGTCKGMKKNGDPCSKIVNMYDCQFCQYHVTAAYKKMSSKRAELQSSYSGKVPGKVKGAGSLKERLCQGGFYYGGVSSAACVSSLGGSKPNKSTQLTLNSLFVKGASKQFDEAKRLVVKSGEVSGCSDDFKSLMSHQTPGALQLKKHLLHAKTPGSPGGGAGSGMQSISASDLLKQQKKMQLELLESRRRRAAEALQKQAGPATPRPASASVSHPTSAPRVSPSTSAPRVSSSTSAPRVSPSTSAPRVSPSTSAPRVSPSTSAPRVSPSSSRGPAGPLLSPKAASEVPRGAARSPPAAHAPTLGRGFSEGDDIVFFDRSPQQAPPPAALGLSAAKMAALRRLKAKGAGLAKEDPNAVKRKRSSKDGEISARVEKNMAAVEGNEAEEEEPAQKRRRDLSYIQSDEFQKILKAKSRHQAALQAAEYQIQERYFDPLVKKEQLEEKMRDTKEMKCRAVSCKQCNYTYFKPADRCVEGNHTLKWHDALKRFFKCPCGQRSIALDRLPSKHCSNCGLFKWQRDGMLREKKGPKIAGELLQPRGDEGPKFLNSMQ</sequence>
<dbReference type="Pfam" id="PF09332">
    <property type="entry name" value="Mcm10"/>
    <property type="match status" value="1"/>
</dbReference>
<dbReference type="GeneTree" id="ENSGT00390000007134"/>
<evidence type="ECO:0000313" key="14">
    <source>
        <dbReference type="Ensembl" id="ENSGMOP00000009888.2"/>
    </source>
</evidence>
<feature type="compositionally biased region" description="Low complexity" evidence="12">
    <location>
        <begin position="670"/>
        <end position="726"/>
    </location>
</feature>
<evidence type="ECO:0000256" key="8">
    <source>
        <dbReference type="ARBA" id="ARBA00022833"/>
    </source>
</evidence>
<evidence type="ECO:0000256" key="9">
    <source>
        <dbReference type="ARBA" id="ARBA00023054"/>
    </source>
</evidence>
<dbReference type="PANTHER" id="PTHR13454">
    <property type="entry name" value="PROTEIN MCM10 HOMOLOG"/>
    <property type="match status" value="1"/>
</dbReference>
<evidence type="ECO:0000313" key="15">
    <source>
        <dbReference type="Proteomes" id="UP000694546"/>
    </source>
</evidence>
<reference evidence="14" key="2">
    <citation type="submission" date="2025-09" db="UniProtKB">
        <authorList>
            <consortium name="Ensembl"/>
        </authorList>
    </citation>
    <scope>IDENTIFICATION</scope>
</reference>
<feature type="compositionally biased region" description="Low complexity" evidence="12">
    <location>
        <begin position="133"/>
        <end position="142"/>
    </location>
</feature>
<dbReference type="OMA" id="YKMPCKA"/>